<comment type="similarity">
    <text evidence="1">Belongs to the LptD family.</text>
</comment>
<keyword evidence="4" id="KW-1185">Reference proteome</keyword>
<dbReference type="RefSeq" id="WP_142833189.1">
    <property type="nucleotide sequence ID" value="NZ_VFSV01000003.1"/>
</dbReference>
<comment type="caution">
    <text evidence="3">The sequence shown here is derived from an EMBL/GenBank/DDBJ whole genome shotgun (WGS) entry which is preliminary data.</text>
</comment>
<evidence type="ECO:0000259" key="2">
    <source>
        <dbReference type="Pfam" id="PF04453"/>
    </source>
</evidence>
<dbReference type="InterPro" id="IPR050218">
    <property type="entry name" value="LptD"/>
</dbReference>
<feature type="chain" id="PRO_5022276503" description="LPS-assembly protein LptD" evidence="1">
    <location>
        <begin position="21"/>
        <end position="709"/>
    </location>
</feature>
<evidence type="ECO:0000313" key="3">
    <source>
        <dbReference type="EMBL" id="TRD22999.1"/>
    </source>
</evidence>
<dbReference type="AlphaFoldDB" id="A0A547Q9D5"/>
<dbReference type="GO" id="GO:0009279">
    <property type="term" value="C:cell outer membrane"/>
    <property type="evidence" value="ECO:0007669"/>
    <property type="project" value="UniProtKB-SubCell"/>
</dbReference>
<organism evidence="3 4">
    <name type="scientific">Palleronia caenipelagi</name>
    <dbReference type="NCBI Taxonomy" id="2489174"/>
    <lineage>
        <taxon>Bacteria</taxon>
        <taxon>Pseudomonadati</taxon>
        <taxon>Pseudomonadota</taxon>
        <taxon>Alphaproteobacteria</taxon>
        <taxon>Rhodobacterales</taxon>
        <taxon>Roseobacteraceae</taxon>
        <taxon>Palleronia</taxon>
    </lineage>
</organism>
<evidence type="ECO:0000256" key="1">
    <source>
        <dbReference type="HAMAP-Rule" id="MF_01411"/>
    </source>
</evidence>
<feature type="domain" description="LptD C-terminal" evidence="2">
    <location>
        <begin position="272"/>
        <end position="634"/>
    </location>
</feature>
<comment type="subunit">
    <text evidence="1">Component of the lipopolysaccharide transport and assembly complex.</text>
</comment>
<reference evidence="3 4" key="1">
    <citation type="submission" date="2019-06" db="EMBL/GenBank/DDBJ databases">
        <title>Paenimaribius caenipelagi gen. nov., sp. nov., isolated from a tidal flat.</title>
        <authorList>
            <person name="Yoon J.-H."/>
        </authorList>
    </citation>
    <scope>NUCLEOTIDE SEQUENCE [LARGE SCALE GENOMIC DNA]</scope>
    <source>
        <strain evidence="3 4">JBTF-M29</strain>
    </source>
</reference>
<keyword evidence="1" id="KW-0472">Membrane</keyword>
<evidence type="ECO:0000313" key="4">
    <source>
        <dbReference type="Proteomes" id="UP000318590"/>
    </source>
</evidence>
<dbReference type="Pfam" id="PF04453">
    <property type="entry name" value="LptD"/>
    <property type="match status" value="1"/>
</dbReference>
<comment type="caution">
    <text evidence="1">Lacks conserved residue(s) required for the propagation of feature annotation.</text>
</comment>
<keyword evidence="1" id="KW-0732">Signal</keyword>
<comment type="function">
    <text evidence="1">Involved in the assembly of lipopolysaccharide (LPS) at the surface of the outer membrane.</text>
</comment>
<dbReference type="HAMAP" id="MF_01411">
    <property type="entry name" value="LPS_assembly_LptD"/>
    <property type="match status" value="1"/>
</dbReference>
<keyword evidence="1" id="KW-0998">Cell outer membrane</keyword>
<accession>A0A547Q9D5</accession>
<dbReference type="GO" id="GO:1990351">
    <property type="term" value="C:transporter complex"/>
    <property type="evidence" value="ECO:0007669"/>
    <property type="project" value="TreeGrafter"/>
</dbReference>
<dbReference type="EMBL" id="VFSV01000003">
    <property type="protein sequence ID" value="TRD22999.1"/>
    <property type="molecule type" value="Genomic_DNA"/>
</dbReference>
<gene>
    <name evidence="1" type="primary">lptD</name>
    <name evidence="3" type="ORF">FEV53_02205</name>
</gene>
<protein>
    <recommendedName>
        <fullName evidence="1">LPS-assembly protein LptD</fullName>
    </recommendedName>
</protein>
<dbReference type="OrthoDB" id="9760225at2"/>
<sequence precursor="true">MIRWLTLICALFLAPGLSQAQDSPPGGAATLVADTVRVENRSRIIAEGQVEVLYGETLLTARRITYDHETETLRIDGPITVDEGTRSAILASSAELSSDLRDGIMTSARVVLDRQLQMAASQLARVEGRYTQLDNVIASSCEICPSDPIPTWEIRANKVIHDSVDQMLYFDKAQFRVYGIPVAYIPRLRLPTPENTRQSGFLIPELKQNSELGFGIKLPYFIELGDHADLTLTPYVSNKTRTLETRYRRVTSYGALNLEGAYSDDDLDVRDRRWYVFGESAIVLPRNLRLEFDLQKTSDSDYLSEYDYSGQDRLRTEARIIQVNRDRLFRANVTDYETLRDEEQPIEDELPSKAVDVIFEQRLPLRFGDLTLGFDANALRRDSSQNIVGRDMAQMSGRARWRSRDIIGPGLVWSNQAELRASYFTISDDDTFDDDITRLSAGIATELRWPLQRTNPGGTHQLLQPVVQIAYSDTSEDDIPNEDSVIVEFDEGNLFSMSRYPGDDAVETGLRANLGLSYTTLNRDGYGVTLGFGKVFRDSDDDNRFVETSGLSGDKSDWLAAVRFQLSDGFDLTSRAILDEDFEPHKAETRVAWRNDRVDLTGSYVWLEAEPEENRFDDIHEIILDGEVRLSRHWVGRFNGRYDLEEETAADAEFGLTYRTECLEVDLGIERNFTETENSAPSTAVGLQVRLVGFGTGRTDVSYRKICSG</sequence>
<feature type="signal peptide" evidence="1">
    <location>
        <begin position="1"/>
        <end position="20"/>
    </location>
</feature>
<dbReference type="PANTHER" id="PTHR30189:SF1">
    <property type="entry name" value="LPS-ASSEMBLY PROTEIN LPTD"/>
    <property type="match status" value="1"/>
</dbReference>
<dbReference type="InterPro" id="IPR020889">
    <property type="entry name" value="LipoPS_assembly_LptD"/>
</dbReference>
<dbReference type="PANTHER" id="PTHR30189">
    <property type="entry name" value="LPS-ASSEMBLY PROTEIN"/>
    <property type="match status" value="1"/>
</dbReference>
<dbReference type="Proteomes" id="UP000318590">
    <property type="component" value="Unassembled WGS sequence"/>
</dbReference>
<dbReference type="InterPro" id="IPR007543">
    <property type="entry name" value="LptD_C"/>
</dbReference>
<comment type="subcellular location">
    <subcellularLocation>
        <location evidence="1">Cell outer membrane</location>
    </subcellularLocation>
</comment>
<dbReference type="GO" id="GO:0015920">
    <property type="term" value="P:lipopolysaccharide transport"/>
    <property type="evidence" value="ECO:0007669"/>
    <property type="project" value="InterPro"/>
</dbReference>
<proteinExistence type="inferred from homology"/>
<dbReference type="GO" id="GO:0043165">
    <property type="term" value="P:Gram-negative-bacterium-type cell outer membrane assembly"/>
    <property type="evidence" value="ECO:0007669"/>
    <property type="project" value="UniProtKB-UniRule"/>
</dbReference>
<name>A0A547Q9D5_9RHOB</name>